<evidence type="ECO:0000313" key="1">
    <source>
        <dbReference type="EMBL" id="KZE82944.1"/>
    </source>
</evidence>
<keyword evidence="3" id="KW-1185">Reference proteome</keyword>
<reference evidence="1 3" key="1">
    <citation type="submission" date="2016-01" db="EMBL/GenBank/DDBJ databases">
        <title>Whole genome sequencing of Myroides marinus L41.</title>
        <authorList>
            <person name="Hong K.W."/>
        </authorList>
    </citation>
    <scope>NUCLEOTIDE SEQUENCE [LARGE SCALE GENOMIC DNA]</scope>
    <source>
        <strain evidence="1 3">L41</strain>
    </source>
</reference>
<dbReference type="GeneID" id="82255644"/>
<protein>
    <recommendedName>
        <fullName evidence="5">IPExxxVDY family protein</fullName>
    </recommendedName>
</protein>
<evidence type="ECO:0000313" key="2">
    <source>
        <dbReference type="EMBL" id="SEI53266.1"/>
    </source>
</evidence>
<evidence type="ECO:0000313" key="4">
    <source>
        <dbReference type="Proteomes" id="UP000183077"/>
    </source>
</evidence>
<name>A0A161SB52_9FLAO</name>
<dbReference type="EMBL" id="LQNU01000041">
    <property type="protein sequence ID" value="KZE82944.1"/>
    <property type="molecule type" value="Genomic_DNA"/>
</dbReference>
<dbReference type="OrthoDB" id="676614at2"/>
<dbReference type="NCBIfam" id="NF033205">
    <property type="entry name" value="IPExxxVDY"/>
    <property type="match status" value="1"/>
</dbReference>
<dbReference type="EMBL" id="FNYS01000001">
    <property type="protein sequence ID" value="SEI53266.1"/>
    <property type="molecule type" value="Genomic_DNA"/>
</dbReference>
<dbReference type="InterPro" id="IPR047690">
    <property type="entry name" value="IPExxxVDY_fam"/>
</dbReference>
<accession>A0A161SB52</accession>
<reference evidence="2 4" key="2">
    <citation type="submission" date="2016-10" db="EMBL/GenBank/DDBJ databases">
        <authorList>
            <person name="de Groot N.N."/>
        </authorList>
    </citation>
    <scope>NUCLEOTIDE SEQUENCE [LARGE SCALE GENOMIC DNA]</scope>
    <source>
        <strain evidence="2 4">DSM 23048</strain>
    </source>
</reference>
<sequence>MGAIIKHKLEDFDSEDYRLIAIHTSRKEDYKVVYFINSILEINLVRSKEDVDIFTDVGHAFFSFYEYDDIDHHVYWKVVANKAFLIPESGLDSPLFISANHPVTKQGYLLPELKAVDYLIKIEETDSQFEIGTIIERLNTVKLISTAYEIRQEVLKNKTNLIF</sequence>
<dbReference type="RefSeq" id="WP_038986979.1">
    <property type="nucleotide sequence ID" value="NZ_FNYS01000001.1"/>
</dbReference>
<evidence type="ECO:0000313" key="3">
    <source>
        <dbReference type="Proteomes" id="UP000076630"/>
    </source>
</evidence>
<evidence type="ECO:0008006" key="5">
    <source>
        <dbReference type="Google" id="ProtNLM"/>
    </source>
</evidence>
<dbReference type="Proteomes" id="UP000076630">
    <property type="component" value="Unassembled WGS sequence"/>
</dbReference>
<organism evidence="1 3">
    <name type="scientific">Myroides marinus</name>
    <dbReference type="NCBI Taxonomy" id="703342"/>
    <lineage>
        <taxon>Bacteria</taxon>
        <taxon>Pseudomonadati</taxon>
        <taxon>Bacteroidota</taxon>
        <taxon>Flavobacteriia</taxon>
        <taxon>Flavobacteriales</taxon>
        <taxon>Flavobacteriaceae</taxon>
        <taxon>Myroides</taxon>
    </lineage>
</organism>
<dbReference type="Proteomes" id="UP000183077">
    <property type="component" value="Unassembled WGS sequence"/>
</dbReference>
<gene>
    <name evidence="1" type="ORF">AV926_05200</name>
    <name evidence="2" type="ORF">SAMN04488018_101415</name>
</gene>
<dbReference type="AlphaFoldDB" id="A0A161SB52"/>
<proteinExistence type="predicted"/>